<proteinExistence type="predicted"/>
<accession>A0ABQ3IR80</accession>
<reference evidence="3" key="1">
    <citation type="journal article" date="2019" name="Int. J. Syst. Evol. Microbiol.">
        <title>The Global Catalogue of Microorganisms (GCM) 10K type strain sequencing project: providing services to taxonomists for standard genome sequencing and annotation.</title>
        <authorList>
            <consortium name="The Broad Institute Genomics Platform"/>
            <consortium name="The Broad Institute Genome Sequencing Center for Infectious Disease"/>
            <person name="Wu L."/>
            <person name="Ma J."/>
        </authorList>
    </citation>
    <scope>NUCLEOTIDE SEQUENCE [LARGE SCALE GENOMIC DNA]</scope>
    <source>
        <strain evidence="3">CGMCC 1.15922</strain>
    </source>
</reference>
<gene>
    <name evidence="2" type="ORF">GCM10011501_20610</name>
</gene>
<dbReference type="RefSeq" id="WP_189378188.1">
    <property type="nucleotide sequence ID" value="NZ_BNAH01000007.1"/>
</dbReference>
<comment type="caution">
    <text evidence="2">The sequence shown here is derived from an EMBL/GenBank/DDBJ whole genome shotgun (WGS) entry which is preliminary data.</text>
</comment>
<keyword evidence="3" id="KW-1185">Reference proteome</keyword>
<sequence length="204" mass="23393">MNTSSSKHFTTGKTCTMWQKFAAISLFLIANLTTVFTANATDFSFNLHQGDQSEIKGFSFYVADNFTRKSNFYWQLGYSSYKDLSVAWNNDELFFDINNVEGIVSYRHKIKSYNKFINSLTVEYQVGAAVVMTENKFTWPELQEAKFFSEKGDVNPLIGMALHYSFSRNTSLVFGVRYQPEVSEFGDMSSIYIGVDHKFNQVGY</sequence>
<dbReference type="EMBL" id="BNAH01000007">
    <property type="protein sequence ID" value="GHE91049.1"/>
    <property type="molecule type" value="Genomic_DNA"/>
</dbReference>
<organism evidence="2 3">
    <name type="scientific">Thalassotalea profundi</name>
    <dbReference type="NCBI Taxonomy" id="2036687"/>
    <lineage>
        <taxon>Bacteria</taxon>
        <taxon>Pseudomonadati</taxon>
        <taxon>Pseudomonadota</taxon>
        <taxon>Gammaproteobacteria</taxon>
        <taxon>Alteromonadales</taxon>
        <taxon>Colwelliaceae</taxon>
        <taxon>Thalassotalea</taxon>
    </lineage>
</organism>
<feature type="signal peptide" evidence="1">
    <location>
        <begin position="1"/>
        <end position="40"/>
    </location>
</feature>
<feature type="chain" id="PRO_5046338828" description="Outer membrane protein beta-barrel domain-containing protein" evidence="1">
    <location>
        <begin position="41"/>
        <end position="204"/>
    </location>
</feature>
<evidence type="ECO:0008006" key="4">
    <source>
        <dbReference type="Google" id="ProtNLM"/>
    </source>
</evidence>
<evidence type="ECO:0000256" key="1">
    <source>
        <dbReference type="SAM" id="SignalP"/>
    </source>
</evidence>
<evidence type="ECO:0000313" key="2">
    <source>
        <dbReference type="EMBL" id="GHE91049.1"/>
    </source>
</evidence>
<dbReference type="Proteomes" id="UP000626370">
    <property type="component" value="Unassembled WGS sequence"/>
</dbReference>
<protein>
    <recommendedName>
        <fullName evidence="4">Outer membrane protein beta-barrel domain-containing protein</fullName>
    </recommendedName>
</protein>
<evidence type="ECO:0000313" key="3">
    <source>
        <dbReference type="Proteomes" id="UP000626370"/>
    </source>
</evidence>
<keyword evidence="1" id="KW-0732">Signal</keyword>
<name>A0ABQ3IR80_9GAMM</name>